<comment type="similarity">
    <text evidence="1">Belongs to the LysR transcriptional regulatory family.</text>
</comment>
<dbReference type="PANTHER" id="PTHR30419:SF8">
    <property type="entry name" value="NITROGEN ASSIMILATION TRANSCRIPTIONAL ACTIVATOR-RELATED"/>
    <property type="match status" value="1"/>
</dbReference>
<dbReference type="EnsemblBacteria" id="AAS96584">
    <property type="protein sequence ID" value="AAS96584"/>
    <property type="gene ID" value="DVU_2111"/>
</dbReference>
<feature type="domain" description="HTH lysR-type" evidence="5">
    <location>
        <begin position="1"/>
        <end position="57"/>
    </location>
</feature>
<reference evidence="6 7" key="1">
    <citation type="journal article" date="2004" name="Nat. Biotechnol.">
        <title>The genome sequence of the anaerobic, sulfate-reducing bacterium Desulfovibrio vulgaris Hildenborough.</title>
        <authorList>
            <person name="Heidelberg J.F."/>
            <person name="Seshadri R."/>
            <person name="Haveman S.A."/>
            <person name="Hemme C.L."/>
            <person name="Paulsen I.T."/>
            <person name="Kolonay J.F."/>
            <person name="Eisen J.A."/>
            <person name="Ward N."/>
            <person name="Methe B."/>
            <person name="Brinkac L.M."/>
            <person name="Daugherty S.C."/>
            <person name="Deboy R.T."/>
            <person name="Dodson R.J."/>
            <person name="Durkin A.S."/>
            <person name="Madupu R."/>
            <person name="Nelson W.C."/>
            <person name="Sullivan S.A."/>
            <person name="Fouts D."/>
            <person name="Haft D.H."/>
            <person name="Selengut J."/>
            <person name="Peterson J.D."/>
            <person name="Davidsen T.M."/>
            <person name="Zafar N."/>
            <person name="Zhou L."/>
            <person name="Radune D."/>
            <person name="Dimitrov G."/>
            <person name="Hance M."/>
            <person name="Tran K."/>
            <person name="Khouri H."/>
            <person name="Gill J."/>
            <person name="Utterback T.R."/>
            <person name="Feldblyum T.V."/>
            <person name="Wall J.D."/>
            <person name="Voordouw G."/>
            <person name="Fraser C.M."/>
        </authorList>
    </citation>
    <scope>NUCLEOTIDE SEQUENCE [LARGE SCALE GENOMIC DNA]</scope>
    <source>
        <strain evidence="7">ATCC 29579 / DSM 644 / NCIMB 8303 / VKM B-1760 / Hildenborough</strain>
    </source>
</reference>
<dbReference type="PaxDb" id="882-DVU_2111"/>
<dbReference type="Gene3D" id="3.40.190.290">
    <property type="match status" value="1"/>
</dbReference>
<dbReference type="GO" id="GO:0005829">
    <property type="term" value="C:cytosol"/>
    <property type="evidence" value="ECO:0007669"/>
    <property type="project" value="TreeGrafter"/>
</dbReference>
<dbReference type="PhylomeDB" id="Q72A86"/>
<dbReference type="EMBL" id="AE017285">
    <property type="protein sequence ID" value="AAS96584.1"/>
    <property type="molecule type" value="Genomic_DNA"/>
</dbReference>
<dbReference type="SUPFAM" id="SSF53850">
    <property type="entry name" value="Periplasmic binding protein-like II"/>
    <property type="match status" value="1"/>
</dbReference>
<keyword evidence="2" id="KW-0805">Transcription regulation</keyword>
<gene>
    <name evidence="6" type="ordered locus">DVU_2111</name>
</gene>
<proteinExistence type="inferred from homology"/>
<dbReference type="Gene3D" id="1.10.10.10">
    <property type="entry name" value="Winged helix-like DNA-binding domain superfamily/Winged helix DNA-binding domain"/>
    <property type="match status" value="1"/>
</dbReference>
<evidence type="ECO:0000313" key="7">
    <source>
        <dbReference type="Proteomes" id="UP000002194"/>
    </source>
</evidence>
<keyword evidence="3" id="KW-0238">DNA-binding</keyword>
<dbReference type="FunFam" id="1.10.10.10:FF:000001">
    <property type="entry name" value="LysR family transcriptional regulator"/>
    <property type="match status" value="1"/>
</dbReference>
<dbReference type="PANTHER" id="PTHR30419">
    <property type="entry name" value="HTH-TYPE TRANSCRIPTIONAL REGULATOR YBHD"/>
    <property type="match status" value="1"/>
</dbReference>
<dbReference type="Pfam" id="PF03466">
    <property type="entry name" value="LysR_substrate"/>
    <property type="match status" value="1"/>
</dbReference>
<dbReference type="PROSITE" id="PS50931">
    <property type="entry name" value="HTH_LYSR"/>
    <property type="match status" value="1"/>
</dbReference>
<sequence length="300" mass="32576">MNLRVLRCFVEVVRNGGFSAAARVVCATQSTVSKAVRSLEDEYGTPLLDRSNGVALTAAGETVYRRALAILAEKEALDAELGAQQSLQHGTLRFGVPPVACDRLFARPLSAFHARYPGIRMELHEAGCYALEEMVLRGELEMVLALLPVSERFETAPLCDEPLIAVLPEGHPLSGRPCIRLEDLDGSPFIQFEQGFALNPRIRDACLRRGVSLRETLCSSQMAFIISLVAAGLGVALIPRLMLAEGTPAGVVTAHLDADDLRWQGALAWRKGHALSPPARAWLDIMAEMPPRLSPDMGQT</sequence>
<dbReference type="eggNOG" id="COG0583">
    <property type="taxonomic scope" value="Bacteria"/>
</dbReference>
<protein>
    <submittedName>
        <fullName evidence="6">Transcriptional regulator, LysR family</fullName>
    </submittedName>
</protein>
<organism evidence="6 7">
    <name type="scientific">Nitratidesulfovibrio vulgaris (strain ATCC 29579 / DSM 644 / CCUG 34227 / NCIMB 8303 / VKM B-1760 / Hildenborough)</name>
    <name type="common">Desulfovibrio vulgaris</name>
    <dbReference type="NCBI Taxonomy" id="882"/>
    <lineage>
        <taxon>Bacteria</taxon>
        <taxon>Pseudomonadati</taxon>
        <taxon>Thermodesulfobacteriota</taxon>
        <taxon>Desulfovibrionia</taxon>
        <taxon>Desulfovibrionales</taxon>
        <taxon>Desulfovibrionaceae</taxon>
        <taxon>Nitratidesulfovibrio</taxon>
    </lineage>
</organism>
<dbReference type="CDD" id="cd08438">
    <property type="entry name" value="PBP2_CidR"/>
    <property type="match status" value="1"/>
</dbReference>
<keyword evidence="4" id="KW-0804">Transcription</keyword>
<dbReference type="InterPro" id="IPR036390">
    <property type="entry name" value="WH_DNA-bd_sf"/>
</dbReference>
<dbReference type="PATRIC" id="fig|882.5.peg.1923"/>
<dbReference type="OrthoDB" id="5317428at2"/>
<dbReference type="PRINTS" id="PR00039">
    <property type="entry name" value="HTHLYSR"/>
</dbReference>
<dbReference type="RefSeq" id="WP_010939388.1">
    <property type="nucleotide sequence ID" value="NC_002937.3"/>
</dbReference>
<evidence type="ECO:0000313" key="6">
    <source>
        <dbReference type="EMBL" id="AAS96584.1"/>
    </source>
</evidence>
<dbReference type="InterPro" id="IPR050950">
    <property type="entry name" value="HTH-type_LysR_regulators"/>
</dbReference>
<dbReference type="Proteomes" id="UP000002194">
    <property type="component" value="Chromosome"/>
</dbReference>
<dbReference type="InterPro" id="IPR000847">
    <property type="entry name" value="LysR_HTH_N"/>
</dbReference>
<name>Q72A86_NITV2</name>
<evidence type="ECO:0000259" key="5">
    <source>
        <dbReference type="PROSITE" id="PS50931"/>
    </source>
</evidence>
<evidence type="ECO:0000256" key="2">
    <source>
        <dbReference type="ARBA" id="ARBA00023015"/>
    </source>
</evidence>
<keyword evidence="7" id="KW-1185">Reference proteome</keyword>
<dbReference type="Pfam" id="PF00126">
    <property type="entry name" value="HTH_1"/>
    <property type="match status" value="1"/>
</dbReference>
<dbReference type="HOGENOM" id="CLU_039613_6_4_7"/>
<dbReference type="KEGG" id="dvu:DVU_2111"/>
<dbReference type="SUPFAM" id="SSF46785">
    <property type="entry name" value="Winged helix' DNA-binding domain"/>
    <property type="match status" value="1"/>
</dbReference>
<dbReference type="GO" id="GO:0003677">
    <property type="term" value="F:DNA binding"/>
    <property type="evidence" value="ECO:0007669"/>
    <property type="project" value="UniProtKB-KW"/>
</dbReference>
<accession>Q72A86</accession>
<dbReference type="SMR" id="Q72A86"/>
<evidence type="ECO:0000256" key="4">
    <source>
        <dbReference type="ARBA" id="ARBA00023163"/>
    </source>
</evidence>
<dbReference type="InterPro" id="IPR036388">
    <property type="entry name" value="WH-like_DNA-bd_sf"/>
</dbReference>
<dbReference type="InterPro" id="IPR005119">
    <property type="entry name" value="LysR_subst-bd"/>
</dbReference>
<evidence type="ECO:0000256" key="1">
    <source>
        <dbReference type="ARBA" id="ARBA00009437"/>
    </source>
</evidence>
<evidence type="ECO:0000256" key="3">
    <source>
        <dbReference type="ARBA" id="ARBA00023125"/>
    </source>
</evidence>
<dbReference type="GO" id="GO:0003700">
    <property type="term" value="F:DNA-binding transcription factor activity"/>
    <property type="evidence" value="ECO:0007669"/>
    <property type="project" value="InterPro"/>
</dbReference>
<dbReference type="AlphaFoldDB" id="Q72A86"/>
<dbReference type="STRING" id="882.DVU_2111"/>